<feature type="region of interest" description="Disordered" evidence="1">
    <location>
        <begin position="433"/>
        <end position="494"/>
    </location>
</feature>
<feature type="compositionally biased region" description="Basic and acidic residues" evidence="1">
    <location>
        <begin position="469"/>
        <end position="488"/>
    </location>
</feature>
<feature type="region of interest" description="Disordered" evidence="1">
    <location>
        <begin position="1312"/>
        <end position="1332"/>
    </location>
</feature>
<feature type="compositionally biased region" description="Basic and acidic residues" evidence="1">
    <location>
        <begin position="368"/>
        <end position="384"/>
    </location>
</feature>
<dbReference type="Pfam" id="PF12552">
    <property type="entry name" value="DUF3741"/>
    <property type="match status" value="1"/>
</dbReference>
<dbReference type="InterPro" id="IPR032795">
    <property type="entry name" value="DUF3741-assoc"/>
</dbReference>
<accession>A0A498K9P7</accession>
<feature type="domain" description="DUF3741" evidence="3">
    <location>
        <begin position="192"/>
        <end position="236"/>
    </location>
</feature>
<reference evidence="6 7" key="1">
    <citation type="submission" date="2018-10" db="EMBL/GenBank/DDBJ databases">
        <title>A high-quality apple genome assembly.</title>
        <authorList>
            <person name="Hu J."/>
        </authorList>
    </citation>
    <scope>NUCLEOTIDE SEQUENCE [LARGE SCALE GENOMIC DNA]</scope>
    <source>
        <strain evidence="7">cv. HFTH1</strain>
        <tissue evidence="6">Young leaf</tissue>
    </source>
</reference>
<dbReference type="STRING" id="3750.A0A498K9P7"/>
<feature type="compositionally biased region" description="Basic and acidic residues" evidence="1">
    <location>
        <begin position="641"/>
        <end position="651"/>
    </location>
</feature>
<feature type="region of interest" description="Disordered" evidence="1">
    <location>
        <begin position="107"/>
        <end position="156"/>
    </location>
</feature>
<sequence>MENLRPRRSKVTSIADRSSDGGRFTSAERAYRGNRQVQKQKHIPKLASDSSSCSSGSTGEDSFPFELGWRSSQQAVGTPIKKLLAEEMVREIEPRRRSPSVIAKLMGLDGLPPQQPAHRQPKGISENYFQKSRSEETEHRNSMSYERRSSRKNSRVQQEFKDVFEVYETSKGYSSRGTANPKLSDAEMAFVRQKFMDAKRLSTDERLQDSKEFHDALEVLESNKDLLLKFLQQPDSLFAKHLHDLHGVPQSRCGRIASMKSSEAQKYENIDLGFTSARERKHRSESPQKHRDSFPSHSDSRHAGHNPPKSSLSRPEVKIESAIHPTRIVVLKPNLGKVLNATKTSPCSPHASMLDGSKHSEFLSIRDREAESRGRKNVQDNDGHLRHKSRESREVAKEITRKMRNKFSSNSVRLSSSGLKGYAGDESCCSMSENESATESEVMSVSSRHSFHISNHSRPSSSCSTESSVSREAKKRLSERWKMTRKSQEVGPVSRGSTLGEMLAVPDKETRAANLNAMIGEAGFRDTFSTEDAPARWGGPLGISSRDGWKDGCINSLSRSKSLPSSSTAFASFKTSMWCETVHDDKYLMPKERVLHERHCTVTGHLDLREGGHKLSRSSNKISYSSHSLSREAIDISPETHTTENKDRTDFEENNQPQQNVAVFESPPRNAMDKSPVSANLMDGDASMPCESPDVLLPELSSHMSVEGDYSGSHQDNLIPQEPSIRPPDEQAVPSNHSVPGIESPASSKEAEQPSPVSVLEVPFTDDVSSSSECFESVSADLQGLRMQLQLLKLESKPHMEVSSDEDGDGSTACSDARGLCKDEESWESVYLADILTESGLNNAGPATFLAICHTPESPMSPLLFEELEKKYYGQTSWPKPERKLLFDRVNSGLLEIFEQFTDPHPWARPANKRIGPKWINTSSLEEDLRKFLASQEENASEDNLENELQRDSLWMDFGDEIDVIGGEVERKLIDELVAEHNFRSETTKTKSERKRSIIMGLSLSYQNISWLALLLLLALGFASSFSDGTKVKHNQLLGRWAIPRHILSNGFPIPPSGPSKGNPLLDPFPSTFRELSKGSPVQPSDAGATEHGVGVSQNRFPKISSGEFHFVMKPKGTIIPPSAPDVLRKLLASQEENAIEDNLEKELQRDSLWMDFGDEIDVIGREVERKLKDELVEEVVVVHNFHSETTKTKRKKEKHIMGVSLALLLLLALGFASSSSEGTKDKHNQLLGRWAIPRHILSNGLPIPPSGPSKGYPPPDPFPSSFGEISKDPPVQPSGAAATEHGVGVSQTPFPKISSGEFHFVMKPKGTIIPPSAPWKRHNAFQGSKRR</sequence>
<evidence type="ECO:0000313" key="6">
    <source>
        <dbReference type="EMBL" id="RXI02313.1"/>
    </source>
</evidence>
<evidence type="ECO:0008006" key="8">
    <source>
        <dbReference type="Google" id="ProtNLM"/>
    </source>
</evidence>
<gene>
    <name evidence="6" type="ORF">DVH24_026843</name>
</gene>
<evidence type="ECO:0000259" key="3">
    <source>
        <dbReference type="Pfam" id="PF12552"/>
    </source>
</evidence>
<keyword evidence="7" id="KW-1185">Reference proteome</keyword>
<dbReference type="Pfam" id="PF14383">
    <property type="entry name" value="VARLMGL"/>
    <property type="match status" value="1"/>
</dbReference>
<feature type="region of interest" description="Disordered" evidence="1">
    <location>
        <begin position="267"/>
        <end position="316"/>
    </location>
</feature>
<feature type="compositionally biased region" description="Polar residues" evidence="1">
    <location>
        <begin position="433"/>
        <end position="456"/>
    </location>
</feature>
<feature type="compositionally biased region" description="Basic residues" evidence="1">
    <location>
        <begin position="1320"/>
        <end position="1332"/>
    </location>
</feature>
<dbReference type="PANTHER" id="PTHR46836">
    <property type="entry name" value="AFADIN"/>
    <property type="match status" value="1"/>
</dbReference>
<proteinExistence type="predicted"/>
<feature type="compositionally biased region" description="Polar residues" evidence="1">
    <location>
        <begin position="617"/>
        <end position="628"/>
    </location>
</feature>
<protein>
    <recommendedName>
        <fullName evidence="8">DUF3741 domain-containing protein</fullName>
    </recommendedName>
</protein>
<organism evidence="6 7">
    <name type="scientific">Malus domestica</name>
    <name type="common">Apple</name>
    <name type="synonym">Pyrus malus</name>
    <dbReference type="NCBI Taxonomy" id="3750"/>
    <lineage>
        <taxon>Eukaryota</taxon>
        <taxon>Viridiplantae</taxon>
        <taxon>Streptophyta</taxon>
        <taxon>Embryophyta</taxon>
        <taxon>Tracheophyta</taxon>
        <taxon>Spermatophyta</taxon>
        <taxon>Magnoliopsida</taxon>
        <taxon>eudicotyledons</taxon>
        <taxon>Gunneridae</taxon>
        <taxon>Pentapetalae</taxon>
        <taxon>rosids</taxon>
        <taxon>fabids</taxon>
        <taxon>Rosales</taxon>
        <taxon>Rosaceae</taxon>
        <taxon>Amygdaloideae</taxon>
        <taxon>Maleae</taxon>
        <taxon>Malus</taxon>
    </lineage>
</organism>
<feature type="compositionally biased region" description="Basic residues" evidence="1">
    <location>
        <begin position="1"/>
        <end position="10"/>
    </location>
</feature>
<feature type="region of interest" description="Disordered" evidence="1">
    <location>
        <begin position="1"/>
        <end position="65"/>
    </location>
</feature>
<feature type="transmembrane region" description="Helical" evidence="2">
    <location>
        <begin position="1201"/>
        <end position="1219"/>
    </location>
</feature>
<comment type="caution">
    <text evidence="6">The sequence shown here is derived from an EMBL/GenBank/DDBJ whole genome shotgun (WGS) entry which is preliminary data.</text>
</comment>
<feature type="domain" description="DUF3741" evidence="5">
    <location>
        <begin position="94"/>
        <end position="115"/>
    </location>
</feature>
<feature type="region of interest" description="Disordered" evidence="1">
    <location>
        <begin position="368"/>
        <end position="396"/>
    </location>
</feature>
<feature type="compositionally biased region" description="Pro residues" evidence="1">
    <location>
        <begin position="1247"/>
        <end position="1263"/>
    </location>
</feature>
<keyword evidence="2" id="KW-0472">Membrane</keyword>
<dbReference type="InterPro" id="IPR025486">
    <property type="entry name" value="DUF4378"/>
</dbReference>
<evidence type="ECO:0000259" key="5">
    <source>
        <dbReference type="Pfam" id="PF14383"/>
    </source>
</evidence>
<keyword evidence="2" id="KW-0812">Transmembrane</keyword>
<evidence type="ECO:0000256" key="1">
    <source>
        <dbReference type="SAM" id="MobiDB-lite"/>
    </source>
</evidence>
<feature type="domain" description="DUF4378" evidence="4">
    <location>
        <begin position="829"/>
        <end position="980"/>
    </location>
</feature>
<name>A0A498K9P7_MALDO</name>
<evidence type="ECO:0000256" key="2">
    <source>
        <dbReference type="SAM" id="Phobius"/>
    </source>
</evidence>
<keyword evidence="2" id="KW-1133">Transmembrane helix</keyword>
<feature type="compositionally biased region" description="Basic and acidic residues" evidence="1">
    <location>
        <begin position="132"/>
        <end position="148"/>
    </location>
</feature>
<feature type="region of interest" description="Disordered" evidence="1">
    <location>
        <begin position="1246"/>
        <end position="1293"/>
    </location>
</feature>
<feature type="transmembrane region" description="Helical" evidence="2">
    <location>
        <begin position="1009"/>
        <end position="1026"/>
    </location>
</feature>
<evidence type="ECO:0000313" key="7">
    <source>
        <dbReference type="Proteomes" id="UP000290289"/>
    </source>
</evidence>
<feature type="region of interest" description="Disordered" evidence="1">
    <location>
        <begin position="610"/>
        <end position="756"/>
    </location>
</feature>
<dbReference type="Pfam" id="PF14309">
    <property type="entry name" value="DUF4378"/>
    <property type="match status" value="2"/>
</dbReference>
<dbReference type="PANTHER" id="PTHR46836:SF8">
    <property type="entry name" value="AFADIN"/>
    <property type="match status" value="1"/>
</dbReference>
<dbReference type="EMBL" id="RDQH01000330">
    <property type="protein sequence ID" value="RXI02313.1"/>
    <property type="molecule type" value="Genomic_DNA"/>
</dbReference>
<dbReference type="InterPro" id="IPR022212">
    <property type="entry name" value="DUF3741"/>
</dbReference>
<feature type="compositionally biased region" description="Low complexity" evidence="1">
    <location>
        <begin position="48"/>
        <end position="62"/>
    </location>
</feature>
<dbReference type="Proteomes" id="UP000290289">
    <property type="component" value="Chromosome 4"/>
</dbReference>
<evidence type="ECO:0000259" key="4">
    <source>
        <dbReference type="Pfam" id="PF14309"/>
    </source>
</evidence>
<feature type="compositionally biased region" description="Low complexity" evidence="1">
    <location>
        <begin position="457"/>
        <end position="468"/>
    </location>
</feature>
<feature type="domain" description="DUF4378" evidence="4">
    <location>
        <begin position="1129"/>
        <end position="1179"/>
    </location>
</feature>
<feature type="compositionally biased region" description="Basic and acidic residues" evidence="1">
    <location>
        <begin position="282"/>
        <end position="302"/>
    </location>
</feature>